<comment type="caution">
    <text evidence="1">The sequence shown here is derived from an EMBL/GenBank/DDBJ whole genome shotgun (WGS) entry which is preliminary data.</text>
</comment>
<dbReference type="Proteomes" id="UP000887013">
    <property type="component" value="Unassembled WGS sequence"/>
</dbReference>
<dbReference type="AlphaFoldDB" id="A0A8X6PJX9"/>
<dbReference type="Gene3D" id="3.30.420.10">
    <property type="entry name" value="Ribonuclease H-like superfamily/Ribonuclease H"/>
    <property type="match status" value="1"/>
</dbReference>
<organism evidence="1 2">
    <name type="scientific">Nephila pilipes</name>
    <name type="common">Giant wood spider</name>
    <name type="synonym">Nephila maculata</name>
    <dbReference type="NCBI Taxonomy" id="299642"/>
    <lineage>
        <taxon>Eukaryota</taxon>
        <taxon>Metazoa</taxon>
        <taxon>Ecdysozoa</taxon>
        <taxon>Arthropoda</taxon>
        <taxon>Chelicerata</taxon>
        <taxon>Arachnida</taxon>
        <taxon>Araneae</taxon>
        <taxon>Araneomorphae</taxon>
        <taxon>Entelegynae</taxon>
        <taxon>Araneoidea</taxon>
        <taxon>Nephilidae</taxon>
        <taxon>Nephila</taxon>
    </lineage>
</organism>
<evidence type="ECO:0008006" key="3">
    <source>
        <dbReference type="Google" id="ProtNLM"/>
    </source>
</evidence>
<dbReference type="GO" id="GO:0003676">
    <property type="term" value="F:nucleic acid binding"/>
    <property type="evidence" value="ECO:0007669"/>
    <property type="project" value="InterPro"/>
</dbReference>
<dbReference type="OrthoDB" id="6433921at2759"/>
<proteinExistence type="predicted"/>
<dbReference type="InterPro" id="IPR036397">
    <property type="entry name" value="RNaseH_sf"/>
</dbReference>
<dbReference type="InterPro" id="IPR052709">
    <property type="entry name" value="Transposase-MT_Hybrid"/>
</dbReference>
<evidence type="ECO:0000313" key="2">
    <source>
        <dbReference type="Proteomes" id="UP000887013"/>
    </source>
</evidence>
<evidence type="ECO:0000313" key="1">
    <source>
        <dbReference type="EMBL" id="GFT68763.1"/>
    </source>
</evidence>
<keyword evidence="2" id="KW-1185">Reference proteome</keyword>
<dbReference type="PANTHER" id="PTHR46060:SF1">
    <property type="entry name" value="MARINER MOS1 TRANSPOSASE-LIKE PROTEIN"/>
    <property type="match status" value="1"/>
</dbReference>
<accession>A0A8X6PJX9</accession>
<sequence>MEHVLQALQQKEPALVNHKDIFLFHDIRPYVEGMVRDTIQQLSWETLYHPPYSFDFVPFDYHLFHSLGSYLHGKFSPIKQTCTKHSQTSLH</sequence>
<gene>
    <name evidence="1" type="ORF">NPIL_181621</name>
</gene>
<name>A0A8X6PJX9_NEPPI</name>
<reference evidence="1" key="1">
    <citation type="submission" date="2020-08" db="EMBL/GenBank/DDBJ databases">
        <title>Multicomponent nature underlies the extraordinary mechanical properties of spider dragline silk.</title>
        <authorList>
            <person name="Kono N."/>
            <person name="Nakamura H."/>
            <person name="Mori M."/>
            <person name="Yoshida Y."/>
            <person name="Ohtoshi R."/>
            <person name="Malay A.D."/>
            <person name="Moran D.A.P."/>
            <person name="Tomita M."/>
            <person name="Numata K."/>
            <person name="Arakawa K."/>
        </authorList>
    </citation>
    <scope>NUCLEOTIDE SEQUENCE</scope>
</reference>
<dbReference type="EMBL" id="BMAW01069391">
    <property type="protein sequence ID" value="GFT68763.1"/>
    <property type="molecule type" value="Genomic_DNA"/>
</dbReference>
<dbReference type="PANTHER" id="PTHR46060">
    <property type="entry name" value="MARINER MOS1 TRANSPOSASE-LIKE PROTEIN"/>
    <property type="match status" value="1"/>
</dbReference>
<protein>
    <recommendedName>
        <fullName evidence="3">Histone-lysine N-methyltransferase SETMAR</fullName>
    </recommendedName>
</protein>